<protein>
    <submittedName>
        <fullName evidence="3">WAS/WASL interacting protein family member 3</fullName>
    </submittedName>
</protein>
<feature type="compositionally biased region" description="Pro residues" evidence="1">
    <location>
        <begin position="401"/>
        <end position="412"/>
    </location>
</feature>
<dbReference type="OMA" id="SHALYIF"/>
<feature type="region of interest" description="Disordered" evidence="1">
    <location>
        <begin position="209"/>
        <end position="420"/>
    </location>
</feature>
<dbReference type="GeneTree" id="ENSGT00940000160267"/>
<evidence type="ECO:0000259" key="2">
    <source>
        <dbReference type="PROSITE" id="PS51082"/>
    </source>
</evidence>
<name>W5MGD2_LEPOC</name>
<accession>W5MGD2</accession>
<feature type="region of interest" description="Disordered" evidence="1">
    <location>
        <begin position="120"/>
        <end position="189"/>
    </location>
</feature>
<feature type="compositionally biased region" description="Pro residues" evidence="1">
    <location>
        <begin position="258"/>
        <end position="269"/>
    </location>
</feature>
<dbReference type="CDD" id="cd22077">
    <property type="entry name" value="WH2_WAS_WASL-2_3"/>
    <property type="match status" value="1"/>
</dbReference>
<feature type="compositionally biased region" description="Pro residues" evidence="1">
    <location>
        <begin position="1"/>
        <end position="26"/>
    </location>
</feature>
<evidence type="ECO:0000313" key="4">
    <source>
        <dbReference type="Proteomes" id="UP000018468"/>
    </source>
</evidence>
<reference evidence="3" key="2">
    <citation type="submission" date="2025-08" db="UniProtKB">
        <authorList>
            <consortium name="Ensembl"/>
        </authorList>
    </citation>
    <scope>IDENTIFICATION</scope>
</reference>
<feature type="compositionally biased region" description="Pro residues" evidence="1">
    <location>
        <begin position="281"/>
        <end position="292"/>
    </location>
</feature>
<dbReference type="eggNOG" id="KOG4462">
    <property type="taxonomic scope" value="Eukaryota"/>
</dbReference>
<feature type="region of interest" description="Disordered" evidence="1">
    <location>
        <begin position="437"/>
        <end position="470"/>
    </location>
</feature>
<dbReference type="InterPro" id="IPR003124">
    <property type="entry name" value="WH2_dom"/>
</dbReference>
<evidence type="ECO:0000313" key="3">
    <source>
        <dbReference type="Ensembl" id="ENSLOCP00000007441.1"/>
    </source>
</evidence>
<dbReference type="InParanoid" id="W5MGD2"/>
<dbReference type="Proteomes" id="UP000018468">
    <property type="component" value="Linkage group LG11"/>
</dbReference>
<dbReference type="EMBL" id="AHAT01017967">
    <property type="status" value="NOT_ANNOTATED_CDS"/>
    <property type="molecule type" value="Genomic_DNA"/>
</dbReference>
<dbReference type="GO" id="GO:0003779">
    <property type="term" value="F:actin binding"/>
    <property type="evidence" value="ECO:0007669"/>
    <property type="project" value="InterPro"/>
</dbReference>
<feature type="region of interest" description="Disordered" evidence="1">
    <location>
        <begin position="1"/>
        <end position="30"/>
    </location>
</feature>
<keyword evidence="4" id="KW-1185">Reference proteome</keyword>
<feature type="compositionally biased region" description="Polar residues" evidence="1">
    <location>
        <begin position="384"/>
        <end position="400"/>
    </location>
</feature>
<feature type="compositionally biased region" description="Polar residues" evidence="1">
    <location>
        <begin position="120"/>
        <end position="144"/>
    </location>
</feature>
<proteinExistence type="predicted"/>
<dbReference type="Pfam" id="PF02205">
    <property type="entry name" value="WH2"/>
    <property type="match status" value="1"/>
</dbReference>
<dbReference type="EMBL" id="AHAT01017965">
    <property type="status" value="NOT_ANNOTATED_CDS"/>
    <property type="molecule type" value="Genomic_DNA"/>
</dbReference>
<dbReference type="EMBL" id="AHAT01017968">
    <property type="status" value="NOT_ANNOTATED_CDS"/>
    <property type="molecule type" value="Genomic_DNA"/>
</dbReference>
<dbReference type="STRING" id="7918.ENSLOCP00000007441"/>
<sequence>MPVPPPPPPPGPPPPMSGTPLPPHPPLSQCIVQDAPSKLKHDEQRGRNALLADIQKGARLKKVMQINDRSAPAVDMLKLHRPRNDLNSFTGFGIGNPQIASGLFSVSEFLTPHMSQIPGHQNLQYNFQPSRSTQSSSGMRQQVQRYPVPDGGNPSVPDSSMLKKNSEPVSTTRDSPGCPGMTAPAPPLPPSACNKPAFSMPLTPYVSLPPPLFQERPGKDLPSPSGPLPPSLSFPSPLGNKPTWLPPQTPATPLKSVSPPPPPALPPSSVPDRSSGIFFSPLPPPPPPPPPMLSDNSFSHSSSFPPPPPPLPSGANSTEMNTLPPPPPPPKMPPVPSPTCRPGMPPPPPSLPSVVPARRPPGIPRAGGGGRLAPPPAPPARSPSTELSSRNQVPPNSSWGPTPPPPPPPPPFLKNSQMPSLVLDDFESKFHFHSVVDFPPPEEYKQFPRVYPSKEPRVSSRPPALRTQMR</sequence>
<evidence type="ECO:0000256" key="1">
    <source>
        <dbReference type="SAM" id="MobiDB-lite"/>
    </source>
</evidence>
<feature type="domain" description="WH2" evidence="2">
    <location>
        <begin position="46"/>
        <end position="63"/>
    </location>
</feature>
<dbReference type="PROSITE" id="PS51082">
    <property type="entry name" value="WH2"/>
    <property type="match status" value="1"/>
</dbReference>
<reference evidence="4" key="1">
    <citation type="submission" date="2011-12" db="EMBL/GenBank/DDBJ databases">
        <title>The Draft Genome of Lepisosteus oculatus.</title>
        <authorList>
            <consortium name="The Broad Institute Genome Assembly &amp; Analysis Group"/>
            <consortium name="Computational R&amp;D Group"/>
            <consortium name="and Sequencing Platform"/>
            <person name="Di Palma F."/>
            <person name="Alfoldi J."/>
            <person name="Johnson J."/>
            <person name="Berlin A."/>
            <person name="Gnerre S."/>
            <person name="Jaffe D."/>
            <person name="MacCallum I."/>
            <person name="Young S."/>
            <person name="Walker B.J."/>
            <person name="Lander E.S."/>
            <person name="Lindblad-Toh K."/>
        </authorList>
    </citation>
    <scope>NUCLEOTIDE SEQUENCE [LARGE SCALE GENOMIC DNA]</scope>
</reference>
<reference evidence="3" key="3">
    <citation type="submission" date="2025-09" db="UniProtKB">
        <authorList>
            <consortium name="Ensembl"/>
        </authorList>
    </citation>
    <scope>IDENTIFICATION</scope>
</reference>
<dbReference type="Bgee" id="ENSLOCG00000006162">
    <property type="expression patterns" value="Expressed in muscle tissue and 11 other cell types or tissues"/>
</dbReference>
<feature type="compositionally biased region" description="Pro residues" evidence="1">
    <location>
        <begin position="323"/>
        <end position="351"/>
    </location>
</feature>
<dbReference type="Ensembl" id="ENSLOCT00000007449.1">
    <property type="protein sequence ID" value="ENSLOCP00000007441.1"/>
    <property type="gene ID" value="ENSLOCG00000006162.1"/>
</dbReference>
<dbReference type="EMBL" id="AHAT01017964">
    <property type="status" value="NOT_ANNOTATED_CDS"/>
    <property type="molecule type" value="Genomic_DNA"/>
</dbReference>
<dbReference type="AlphaFoldDB" id="W5MGD2"/>
<dbReference type="EMBL" id="AHAT01017966">
    <property type="status" value="NOT_ANNOTATED_CDS"/>
    <property type="molecule type" value="Genomic_DNA"/>
</dbReference>
<dbReference type="SMART" id="SM00246">
    <property type="entry name" value="WH2"/>
    <property type="match status" value="1"/>
</dbReference>
<organism evidence="3 4">
    <name type="scientific">Lepisosteus oculatus</name>
    <name type="common">Spotted gar</name>
    <dbReference type="NCBI Taxonomy" id="7918"/>
    <lineage>
        <taxon>Eukaryota</taxon>
        <taxon>Metazoa</taxon>
        <taxon>Chordata</taxon>
        <taxon>Craniata</taxon>
        <taxon>Vertebrata</taxon>
        <taxon>Euteleostomi</taxon>
        <taxon>Actinopterygii</taxon>
        <taxon>Neopterygii</taxon>
        <taxon>Holostei</taxon>
        <taxon>Semionotiformes</taxon>
        <taxon>Lepisosteidae</taxon>
        <taxon>Lepisosteus</taxon>
    </lineage>
</organism>
<feature type="compositionally biased region" description="Basic and acidic residues" evidence="1">
    <location>
        <begin position="442"/>
        <end position="458"/>
    </location>
</feature>